<feature type="transmembrane region" description="Helical" evidence="5">
    <location>
        <begin position="176"/>
        <end position="195"/>
    </location>
</feature>
<keyword evidence="3 5" id="KW-1133">Transmembrane helix</keyword>
<dbReference type="GO" id="GO:0016020">
    <property type="term" value="C:membrane"/>
    <property type="evidence" value="ECO:0007669"/>
    <property type="project" value="UniProtKB-SubCell"/>
</dbReference>
<feature type="transmembrane region" description="Helical" evidence="5">
    <location>
        <begin position="289"/>
        <end position="312"/>
    </location>
</feature>
<evidence type="ECO:0000256" key="4">
    <source>
        <dbReference type="ARBA" id="ARBA00023136"/>
    </source>
</evidence>
<dbReference type="InterPro" id="IPR052954">
    <property type="entry name" value="GPCR-Ligand_Int"/>
</dbReference>
<dbReference type="PROSITE" id="PS50262">
    <property type="entry name" value="G_PROTEIN_RECEP_F1_2"/>
    <property type="match status" value="1"/>
</dbReference>
<keyword evidence="2 5" id="KW-0812">Transmembrane</keyword>
<dbReference type="InParanoid" id="A0A1S3H9H9"/>
<feature type="transmembrane region" description="Helical" evidence="5">
    <location>
        <begin position="137"/>
        <end position="156"/>
    </location>
</feature>
<comment type="subcellular location">
    <subcellularLocation>
        <location evidence="1">Membrane</location>
    </subcellularLocation>
</comment>
<organism evidence="8 9">
    <name type="scientific">Lingula anatina</name>
    <name type="common">Brachiopod</name>
    <name type="synonym">Lingula unguis</name>
    <dbReference type="NCBI Taxonomy" id="7574"/>
    <lineage>
        <taxon>Eukaryota</taxon>
        <taxon>Metazoa</taxon>
        <taxon>Spiralia</taxon>
        <taxon>Lophotrochozoa</taxon>
        <taxon>Brachiopoda</taxon>
        <taxon>Linguliformea</taxon>
        <taxon>Lingulata</taxon>
        <taxon>Lingulida</taxon>
        <taxon>Linguloidea</taxon>
        <taxon>Lingulidae</taxon>
        <taxon>Lingula</taxon>
    </lineage>
</organism>
<name>A0A1S3H9H9_LINAN</name>
<feature type="chain" id="PRO_5010284454" evidence="6">
    <location>
        <begin position="32"/>
        <end position="479"/>
    </location>
</feature>
<dbReference type="Gene3D" id="1.20.1070.10">
    <property type="entry name" value="Rhodopsin 7-helix transmembrane proteins"/>
    <property type="match status" value="1"/>
</dbReference>
<dbReference type="GO" id="GO:0008528">
    <property type="term" value="F:G protein-coupled peptide receptor activity"/>
    <property type="evidence" value="ECO:0007669"/>
    <property type="project" value="InterPro"/>
</dbReference>
<dbReference type="AlphaFoldDB" id="A0A1S3H9H9"/>
<evidence type="ECO:0000256" key="1">
    <source>
        <dbReference type="ARBA" id="ARBA00004370"/>
    </source>
</evidence>
<dbReference type="InterPro" id="IPR019427">
    <property type="entry name" value="7TM_GPCR_serpentine_rcpt_Srw"/>
</dbReference>
<proteinExistence type="predicted"/>
<dbReference type="Pfam" id="PF10324">
    <property type="entry name" value="7TM_GPCR_Srw"/>
    <property type="match status" value="1"/>
</dbReference>
<keyword evidence="8" id="KW-1185">Reference proteome</keyword>
<feature type="signal peptide" evidence="6">
    <location>
        <begin position="1"/>
        <end position="31"/>
    </location>
</feature>
<gene>
    <name evidence="9" type="primary">LOC106153328</name>
</gene>
<keyword evidence="6" id="KW-0732">Signal</keyword>
<feature type="transmembrane region" description="Helical" evidence="5">
    <location>
        <begin position="393"/>
        <end position="414"/>
    </location>
</feature>
<sequence>MITVFWTSIRKQCLITITLLLCISFHGNVESAVYWEETNDVTYCTLSRDKALPDPDWGNCTPKPEDYLKCVYYWTNASATSARIRTHYLNRTDAAYSDYVLFIGRPLIYCIGLICNILSICVFSLKTLRQVATCQFMIAIAVFDILTILNGFLYWIEYELLVPVITRHFALCKISVFTIYCAPEISAITLTLMSAERLMRNLNTSAHERWFSIRRTRMYIVAIVLVMVFLNLYIFFSNIFFKECCKNVCWNVYHEGTGVLQLHEKNCKNGNGSDCSNVSAFAFYNAYRWVALSVYWILPFVGLPVINGWLLYEIWKERRRRSNQECRPIIPIPDLSVECSGYDEDNDKEITKMLILVTLSYWVMTTGFNFMQAGIIDVYHACTPDELVRNSTIYTIVMLLFYLNHASNFFLYCISAKPYRDEVKCMFARGYRAITMLLRTIVTKIQSSFHNTENDKRLNSVPISFHKRAMRSYSSTDSL</sequence>
<dbReference type="KEGG" id="lak:106153328"/>
<evidence type="ECO:0000256" key="2">
    <source>
        <dbReference type="ARBA" id="ARBA00022692"/>
    </source>
</evidence>
<dbReference type="Proteomes" id="UP000085678">
    <property type="component" value="Unplaced"/>
</dbReference>
<feature type="transmembrane region" description="Helical" evidence="5">
    <location>
        <begin position="216"/>
        <end position="236"/>
    </location>
</feature>
<evidence type="ECO:0000313" key="9">
    <source>
        <dbReference type="RefSeq" id="XP_013382663.1"/>
    </source>
</evidence>
<dbReference type="GeneID" id="106153328"/>
<dbReference type="PANTHER" id="PTHR46641">
    <property type="entry name" value="FMRFAMIDE RECEPTOR-RELATED"/>
    <property type="match status" value="1"/>
</dbReference>
<dbReference type="InterPro" id="IPR017452">
    <property type="entry name" value="GPCR_Rhodpsn_7TM"/>
</dbReference>
<keyword evidence="4 5" id="KW-0472">Membrane</keyword>
<feature type="transmembrane region" description="Helical" evidence="5">
    <location>
        <begin position="353"/>
        <end position="373"/>
    </location>
</feature>
<evidence type="ECO:0000256" key="3">
    <source>
        <dbReference type="ARBA" id="ARBA00022989"/>
    </source>
</evidence>
<feature type="transmembrane region" description="Helical" evidence="5">
    <location>
        <begin position="106"/>
        <end position="125"/>
    </location>
</feature>
<evidence type="ECO:0000313" key="8">
    <source>
        <dbReference type="Proteomes" id="UP000085678"/>
    </source>
</evidence>
<accession>A0A1S3H9H9</accession>
<dbReference type="SUPFAM" id="SSF81321">
    <property type="entry name" value="Family A G protein-coupled receptor-like"/>
    <property type="match status" value="1"/>
</dbReference>
<protein>
    <submittedName>
        <fullName evidence="9">Uncharacterized protein LOC106153328</fullName>
    </submittedName>
</protein>
<dbReference type="RefSeq" id="XP_013382663.1">
    <property type="nucleotide sequence ID" value="XM_013527209.2"/>
</dbReference>
<dbReference type="OrthoDB" id="6325760at2759"/>
<feature type="domain" description="G-protein coupled receptors family 1 profile" evidence="7">
    <location>
        <begin position="115"/>
        <end position="412"/>
    </location>
</feature>
<evidence type="ECO:0000259" key="7">
    <source>
        <dbReference type="PROSITE" id="PS50262"/>
    </source>
</evidence>
<evidence type="ECO:0000256" key="6">
    <source>
        <dbReference type="SAM" id="SignalP"/>
    </source>
</evidence>
<reference evidence="9" key="1">
    <citation type="submission" date="2025-08" db="UniProtKB">
        <authorList>
            <consortium name="RefSeq"/>
        </authorList>
    </citation>
    <scope>IDENTIFICATION</scope>
    <source>
        <tissue evidence="9">Gonads</tissue>
    </source>
</reference>
<evidence type="ECO:0000256" key="5">
    <source>
        <dbReference type="SAM" id="Phobius"/>
    </source>
</evidence>